<dbReference type="OrthoDB" id="1117814at2"/>
<dbReference type="AlphaFoldDB" id="A0A4R2GJX5"/>
<gene>
    <name evidence="1" type="ORF">EV194_10476</name>
</gene>
<protein>
    <submittedName>
        <fullName evidence="1">Putative nucleotidyltransferase-like protein</fullName>
    </submittedName>
</protein>
<organism evidence="1 2">
    <name type="scientific">Natronoflexus pectinivorans</name>
    <dbReference type="NCBI Taxonomy" id="682526"/>
    <lineage>
        <taxon>Bacteria</taxon>
        <taxon>Pseudomonadati</taxon>
        <taxon>Bacteroidota</taxon>
        <taxon>Bacteroidia</taxon>
        <taxon>Marinilabiliales</taxon>
        <taxon>Marinilabiliaceae</taxon>
        <taxon>Natronoflexus</taxon>
    </lineage>
</organism>
<dbReference type="GO" id="GO:0016740">
    <property type="term" value="F:transferase activity"/>
    <property type="evidence" value="ECO:0007669"/>
    <property type="project" value="UniProtKB-KW"/>
</dbReference>
<name>A0A4R2GJX5_9BACT</name>
<sequence length="380" mass="44829">MHQSTPEDKEPESNSKQWDSLLQAEEKWVIDALFRDQIQMIPIDDDELQHQIIIFARKHGLSQLLYKSPSANQFSETGFEELKKDFLSIYARNLLFNQILNEILSLFHKNGIEAIVLKGSFLSAVVYENPAFRPFSDIDILVKEEQAETAWKLLWPDNGYKNVKQDVTGHHLPPVMYRGATIEVHRTLFPQNASFKIPVDEVWKSALRDEKSGMISLDPCSQILYTCLHTYYNFKMGGTRLGWLMDIKKLMDYYDELSWDDVLLKAHQFRIYEPVVLILSFYNILNPGVYFNLPLKNRQKRDLKILIRFTRGTGEQKLEYSYSIAWERFWNSKGFREKYSFLKQLINNDNAGLKRNILIRLAYLFRNTLRMFFQKIKDKL</sequence>
<evidence type="ECO:0000313" key="1">
    <source>
        <dbReference type="EMBL" id="TCO08765.1"/>
    </source>
</evidence>
<dbReference type="Pfam" id="PF14907">
    <property type="entry name" value="NTP_transf_5"/>
    <property type="match status" value="1"/>
</dbReference>
<dbReference type="Proteomes" id="UP000295221">
    <property type="component" value="Unassembled WGS sequence"/>
</dbReference>
<keyword evidence="2" id="KW-1185">Reference proteome</keyword>
<reference evidence="1 2" key="1">
    <citation type="submission" date="2019-03" db="EMBL/GenBank/DDBJ databases">
        <title>Genomic Encyclopedia of Type Strains, Phase IV (KMG-IV): sequencing the most valuable type-strain genomes for metagenomic binning, comparative biology and taxonomic classification.</title>
        <authorList>
            <person name="Goeker M."/>
        </authorList>
    </citation>
    <scope>NUCLEOTIDE SEQUENCE [LARGE SCALE GENOMIC DNA]</scope>
    <source>
        <strain evidence="1 2">DSM 24179</strain>
    </source>
</reference>
<evidence type="ECO:0000313" key="2">
    <source>
        <dbReference type="Proteomes" id="UP000295221"/>
    </source>
</evidence>
<dbReference type="EMBL" id="SLWK01000004">
    <property type="protein sequence ID" value="TCO08765.1"/>
    <property type="molecule type" value="Genomic_DNA"/>
</dbReference>
<accession>A0A4R2GJX5</accession>
<keyword evidence="1" id="KW-0808">Transferase</keyword>
<comment type="caution">
    <text evidence="1">The sequence shown here is derived from an EMBL/GenBank/DDBJ whole genome shotgun (WGS) entry which is preliminary data.</text>
</comment>
<dbReference type="RefSeq" id="WP_132433353.1">
    <property type="nucleotide sequence ID" value="NZ_SLWK01000004.1"/>
</dbReference>
<proteinExistence type="predicted"/>
<dbReference type="InterPro" id="IPR039498">
    <property type="entry name" value="NTP_transf_5"/>
</dbReference>